<proteinExistence type="predicted"/>
<dbReference type="Proteomes" id="UP000059680">
    <property type="component" value="Chromosome 12"/>
</dbReference>
<gene>
    <name evidence="2" type="ordered locus">Os12g0134300</name>
    <name evidence="2" type="ORF">OSNPB_120134300</name>
</gene>
<dbReference type="InParanoid" id="A0A0P0Y799"/>
<dbReference type="STRING" id="39947.A0A0P0Y799"/>
<feature type="region of interest" description="Disordered" evidence="1">
    <location>
        <begin position="1"/>
        <end position="20"/>
    </location>
</feature>
<evidence type="ECO:0000256" key="1">
    <source>
        <dbReference type="SAM" id="MobiDB-lite"/>
    </source>
</evidence>
<dbReference type="eggNOG" id="KOG2593">
    <property type="taxonomic scope" value="Eukaryota"/>
</dbReference>
<dbReference type="GO" id="GO:0006367">
    <property type="term" value="P:transcription initiation at RNA polymerase II promoter"/>
    <property type="evidence" value="ECO:0000318"/>
    <property type="project" value="GO_Central"/>
</dbReference>
<organism evidence="2 3">
    <name type="scientific">Oryza sativa subsp. japonica</name>
    <name type="common">Rice</name>
    <dbReference type="NCBI Taxonomy" id="39947"/>
    <lineage>
        <taxon>Eukaryota</taxon>
        <taxon>Viridiplantae</taxon>
        <taxon>Streptophyta</taxon>
        <taxon>Embryophyta</taxon>
        <taxon>Tracheophyta</taxon>
        <taxon>Spermatophyta</taxon>
        <taxon>Magnoliopsida</taxon>
        <taxon>Liliopsida</taxon>
        <taxon>Poales</taxon>
        <taxon>Poaceae</taxon>
        <taxon>BOP clade</taxon>
        <taxon>Oryzoideae</taxon>
        <taxon>Oryzeae</taxon>
        <taxon>Oryzinae</taxon>
        <taxon>Oryza</taxon>
        <taxon>Oryza sativa</taxon>
    </lineage>
</organism>
<evidence type="ECO:0000313" key="2">
    <source>
        <dbReference type="EMBL" id="BAT15781.1"/>
    </source>
</evidence>
<dbReference type="PaxDb" id="39947-A0A0P0Y799"/>
<evidence type="ECO:0000313" key="3">
    <source>
        <dbReference type="Proteomes" id="UP000059680"/>
    </source>
</evidence>
<name>A0A0P0Y799_ORYSJ</name>
<sequence>EDSPKGVNISNNVSGTAGDVHPFTKGGEKAKMHTHSYCCLDYAQEQLKPLIAVLDRVKDLPFPSFMSLQDWERATMEASANGAVGSSQNSEGRYSSKPMPFLGETEVEVNFLGSTGAQEGVESGMESIKPQPSWMNRKSTVLTGEHKGEISNTADLDQSSEAKMNVKYKFTFYLMV</sequence>
<feature type="non-terminal residue" evidence="2">
    <location>
        <position position="1"/>
    </location>
</feature>
<dbReference type="PANTHER" id="PTHR13097">
    <property type="entry name" value="TRANSCRIPTION INITIATION FACTOR IIE, ALPHA SUBUNIT"/>
    <property type="match status" value="1"/>
</dbReference>
<protein>
    <submittedName>
        <fullName evidence="2">Os12g0134300 protein</fullName>
    </submittedName>
</protein>
<reference evidence="2 3" key="3">
    <citation type="journal article" date="2013" name="Rice">
        <title>Improvement of the Oryza sativa Nipponbare reference genome using next generation sequence and optical map data.</title>
        <authorList>
            <person name="Kawahara Y."/>
            <person name="de la Bastide M."/>
            <person name="Hamilton J.P."/>
            <person name="Kanamori H."/>
            <person name="McCombie W.R."/>
            <person name="Ouyang S."/>
            <person name="Schwartz D.C."/>
            <person name="Tanaka T."/>
            <person name="Wu J."/>
            <person name="Zhou S."/>
            <person name="Childs K.L."/>
            <person name="Davidson R.M."/>
            <person name="Lin H."/>
            <person name="Quesada-Ocampo L."/>
            <person name="Vaillancourt B."/>
            <person name="Sakai H."/>
            <person name="Lee S.S."/>
            <person name="Kim J."/>
            <person name="Numa H."/>
            <person name="Itoh T."/>
            <person name="Buell C.R."/>
            <person name="Matsumoto T."/>
        </authorList>
    </citation>
    <scope>NUCLEOTIDE SEQUENCE [LARGE SCALE GENOMIC DNA]</scope>
    <source>
        <strain evidence="3">cv. Nipponbare</strain>
    </source>
</reference>
<reference evidence="3" key="1">
    <citation type="journal article" date="2005" name="Nature">
        <title>The map-based sequence of the rice genome.</title>
        <authorList>
            <consortium name="International rice genome sequencing project (IRGSP)"/>
            <person name="Matsumoto T."/>
            <person name="Wu J."/>
            <person name="Kanamori H."/>
            <person name="Katayose Y."/>
            <person name="Fujisawa M."/>
            <person name="Namiki N."/>
            <person name="Mizuno H."/>
            <person name="Yamamoto K."/>
            <person name="Antonio B.A."/>
            <person name="Baba T."/>
            <person name="Sakata K."/>
            <person name="Nagamura Y."/>
            <person name="Aoki H."/>
            <person name="Arikawa K."/>
            <person name="Arita K."/>
            <person name="Bito T."/>
            <person name="Chiden Y."/>
            <person name="Fujitsuka N."/>
            <person name="Fukunaka R."/>
            <person name="Hamada M."/>
            <person name="Harada C."/>
            <person name="Hayashi A."/>
            <person name="Hijishita S."/>
            <person name="Honda M."/>
            <person name="Hosokawa S."/>
            <person name="Ichikawa Y."/>
            <person name="Idonuma A."/>
            <person name="Iijima M."/>
            <person name="Ikeda M."/>
            <person name="Ikeno M."/>
            <person name="Ito K."/>
            <person name="Ito S."/>
            <person name="Ito T."/>
            <person name="Ito Y."/>
            <person name="Ito Y."/>
            <person name="Iwabuchi A."/>
            <person name="Kamiya K."/>
            <person name="Karasawa W."/>
            <person name="Kurita K."/>
            <person name="Katagiri S."/>
            <person name="Kikuta A."/>
            <person name="Kobayashi H."/>
            <person name="Kobayashi N."/>
            <person name="Machita K."/>
            <person name="Maehara T."/>
            <person name="Masukawa M."/>
            <person name="Mizubayashi T."/>
            <person name="Mukai Y."/>
            <person name="Nagasaki H."/>
            <person name="Nagata Y."/>
            <person name="Naito S."/>
            <person name="Nakashima M."/>
            <person name="Nakama Y."/>
            <person name="Nakamichi Y."/>
            <person name="Nakamura M."/>
            <person name="Meguro A."/>
            <person name="Negishi M."/>
            <person name="Ohta I."/>
            <person name="Ohta T."/>
            <person name="Okamoto M."/>
            <person name="Ono N."/>
            <person name="Saji S."/>
            <person name="Sakaguchi M."/>
            <person name="Sakai K."/>
            <person name="Shibata M."/>
            <person name="Shimokawa T."/>
            <person name="Song J."/>
            <person name="Takazaki Y."/>
            <person name="Terasawa K."/>
            <person name="Tsugane M."/>
            <person name="Tsuji K."/>
            <person name="Ueda S."/>
            <person name="Waki K."/>
            <person name="Yamagata H."/>
            <person name="Yamamoto M."/>
            <person name="Yamamoto S."/>
            <person name="Yamane H."/>
            <person name="Yoshiki S."/>
            <person name="Yoshihara R."/>
            <person name="Yukawa K."/>
            <person name="Zhong H."/>
            <person name="Yano M."/>
            <person name="Yuan Q."/>
            <person name="Ouyang S."/>
            <person name="Liu J."/>
            <person name="Jones K.M."/>
            <person name="Gansberger K."/>
            <person name="Moffat K."/>
            <person name="Hill J."/>
            <person name="Bera J."/>
            <person name="Fadrosh D."/>
            <person name="Jin S."/>
            <person name="Johri S."/>
            <person name="Kim M."/>
            <person name="Overton L."/>
            <person name="Reardon M."/>
            <person name="Tsitrin T."/>
            <person name="Vuong H."/>
            <person name="Weaver B."/>
            <person name="Ciecko A."/>
            <person name="Tallon L."/>
            <person name="Jackson J."/>
            <person name="Pai G."/>
            <person name="Aken S.V."/>
            <person name="Utterback T."/>
            <person name="Reidmuller S."/>
            <person name="Feldblyum T."/>
            <person name="Hsiao J."/>
            <person name="Zismann V."/>
            <person name="Iobst S."/>
            <person name="de Vazeille A.R."/>
            <person name="Buell C.R."/>
            <person name="Ying K."/>
            <person name="Li Y."/>
            <person name="Lu T."/>
            <person name="Huang Y."/>
            <person name="Zhao Q."/>
            <person name="Feng Q."/>
            <person name="Zhang L."/>
            <person name="Zhu J."/>
            <person name="Weng Q."/>
            <person name="Mu J."/>
            <person name="Lu Y."/>
            <person name="Fan D."/>
            <person name="Liu Y."/>
            <person name="Guan J."/>
            <person name="Zhang Y."/>
            <person name="Yu S."/>
            <person name="Liu X."/>
            <person name="Zhang Y."/>
            <person name="Hong G."/>
            <person name="Han B."/>
            <person name="Choisne N."/>
            <person name="Demange N."/>
            <person name="Orjeda G."/>
            <person name="Samain S."/>
            <person name="Cattolico L."/>
            <person name="Pelletier E."/>
            <person name="Couloux A."/>
            <person name="Segurens B."/>
            <person name="Wincker P."/>
            <person name="D'Hont A."/>
            <person name="Scarpelli C."/>
            <person name="Weissenbach J."/>
            <person name="Salanoubat M."/>
            <person name="Quetier F."/>
            <person name="Yu Y."/>
            <person name="Kim H.R."/>
            <person name="Rambo T."/>
            <person name="Currie J."/>
            <person name="Collura K."/>
            <person name="Luo M."/>
            <person name="Yang T."/>
            <person name="Ammiraju J.S.S."/>
            <person name="Engler F."/>
            <person name="Soderlund C."/>
            <person name="Wing R.A."/>
            <person name="Palmer L.E."/>
            <person name="de la Bastide M."/>
            <person name="Spiegel L."/>
            <person name="Nascimento L."/>
            <person name="Zutavern T."/>
            <person name="O'Shaughnessy A."/>
            <person name="Dike S."/>
            <person name="Dedhia N."/>
            <person name="Preston R."/>
            <person name="Balija V."/>
            <person name="McCombie W.R."/>
            <person name="Chow T."/>
            <person name="Chen H."/>
            <person name="Chung M."/>
            <person name="Chen C."/>
            <person name="Shaw J."/>
            <person name="Wu H."/>
            <person name="Hsiao K."/>
            <person name="Chao Y."/>
            <person name="Chu M."/>
            <person name="Cheng C."/>
            <person name="Hour A."/>
            <person name="Lee P."/>
            <person name="Lin S."/>
            <person name="Lin Y."/>
            <person name="Liou J."/>
            <person name="Liu S."/>
            <person name="Hsing Y."/>
            <person name="Raghuvanshi S."/>
            <person name="Mohanty A."/>
            <person name="Bharti A.K."/>
            <person name="Gaur A."/>
            <person name="Gupta V."/>
            <person name="Kumar D."/>
            <person name="Ravi V."/>
            <person name="Vij S."/>
            <person name="Kapur A."/>
            <person name="Khurana P."/>
            <person name="Khurana P."/>
            <person name="Khurana J.P."/>
            <person name="Tyagi A.K."/>
            <person name="Gaikwad K."/>
            <person name="Singh A."/>
            <person name="Dalal V."/>
            <person name="Srivastava S."/>
            <person name="Dixit A."/>
            <person name="Pal A.K."/>
            <person name="Ghazi I.A."/>
            <person name="Yadav M."/>
            <person name="Pandit A."/>
            <person name="Bhargava A."/>
            <person name="Sureshbabu K."/>
            <person name="Batra K."/>
            <person name="Sharma T.R."/>
            <person name="Mohapatra T."/>
            <person name="Singh N.K."/>
            <person name="Messing J."/>
            <person name="Nelson A.B."/>
            <person name="Fuks G."/>
            <person name="Kavchok S."/>
            <person name="Keizer G."/>
            <person name="Linton E."/>
            <person name="Llaca V."/>
            <person name="Song R."/>
            <person name="Tanyolac B."/>
            <person name="Young S."/>
            <person name="Ho-Il K."/>
            <person name="Hahn J.H."/>
            <person name="Sangsakoo G."/>
            <person name="Vanavichit A."/>
            <person name="de Mattos Luiz.A.T."/>
            <person name="Zimmer P.D."/>
            <person name="Malone G."/>
            <person name="Dellagostin O."/>
            <person name="de Oliveira A.C."/>
            <person name="Bevan M."/>
            <person name="Bancroft I."/>
            <person name="Minx P."/>
            <person name="Cordum H."/>
            <person name="Wilson R."/>
            <person name="Cheng Z."/>
            <person name="Jin W."/>
            <person name="Jiang J."/>
            <person name="Leong S.A."/>
            <person name="Iwama H."/>
            <person name="Gojobori T."/>
            <person name="Itoh T."/>
            <person name="Niimura Y."/>
            <person name="Fujii Y."/>
            <person name="Habara T."/>
            <person name="Sakai H."/>
            <person name="Sato Y."/>
            <person name="Wilson G."/>
            <person name="Kumar K."/>
            <person name="McCouch S."/>
            <person name="Juretic N."/>
            <person name="Hoen D."/>
            <person name="Wright S."/>
            <person name="Bruskiewich R."/>
            <person name="Bureau T."/>
            <person name="Miyao A."/>
            <person name="Hirochika H."/>
            <person name="Nishikawa T."/>
            <person name="Kadowaki K."/>
            <person name="Sugiura M."/>
            <person name="Burr B."/>
            <person name="Sasaki T."/>
        </authorList>
    </citation>
    <scope>NUCLEOTIDE SEQUENCE [LARGE SCALE GENOMIC DNA]</scope>
    <source>
        <strain evidence="3">cv. Nipponbare</strain>
    </source>
</reference>
<dbReference type="PANTHER" id="PTHR13097:SF7">
    <property type="entry name" value="GENERAL TRANSCRIPTION FACTOR IIE SUBUNIT 1"/>
    <property type="match status" value="1"/>
</dbReference>
<dbReference type="Gramene" id="Os12t0134300-00">
    <property type="protein sequence ID" value="Os12t0134300-00"/>
    <property type="gene ID" value="Os12g0134300"/>
</dbReference>
<accession>A0A0P0Y799</accession>
<keyword evidence="3" id="KW-1185">Reference proteome</keyword>
<reference evidence="2 3" key="2">
    <citation type="journal article" date="2013" name="Plant Cell Physiol.">
        <title>Rice Annotation Project Database (RAP-DB): an integrative and interactive database for rice genomics.</title>
        <authorList>
            <person name="Sakai H."/>
            <person name="Lee S.S."/>
            <person name="Tanaka T."/>
            <person name="Numa H."/>
            <person name="Kim J."/>
            <person name="Kawahara Y."/>
            <person name="Wakimoto H."/>
            <person name="Yang C.C."/>
            <person name="Iwamoto M."/>
            <person name="Abe T."/>
            <person name="Yamada Y."/>
            <person name="Muto A."/>
            <person name="Inokuchi H."/>
            <person name="Ikemura T."/>
            <person name="Matsumoto T."/>
            <person name="Sasaki T."/>
            <person name="Itoh T."/>
        </authorList>
    </citation>
    <scope>NUCLEOTIDE SEQUENCE [LARGE SCALE GENOMIC DNA]</scope>
    <source>
        <strain evidence="3">cv. Nipponbare</strain>
    </source>
</reference>
<dbReference type="GO" id="GO:0005673">
    <property type="term" value="C:transcription factor TFIIE complex"/>
    <property type="evidence" value="ECO:0000318"/>
    <property type="project" value="GO_Central"/>
</dbReference>
<dbReference type="AlphaFoldDB" id="A0A0P0Y799"/>
<dbReference type="InterPro" id="IPR039997">
    <property type="entry name" value="TFE"/>
</dbReference>
<dbReference type="EMBL" id="AP014968">
    <property type="protein sequence ID" value="BAT15781.1"/>
    <property type="molecule type" value="Genomic_DNA"/>
</dbReference>